<sequence>MNEKKTPAIILAEFKLEVTPKMLKAPQFNLLIKFTDAYNMKFPQTKTTMIETLTDAFGDKKTADVLAAVKAKDMKVKKIATELEAAQLQMWLSSGKSVDDVYQLMKLPFSKTVNYFTGNPLSPVWIAYLNTFSIQNSEKVLKMLSTMTTQFRDRPMMQILQAAEKFPNMEKIAAKLQLQLTEKVLATEVSPREAFIVTSHCWGFSSRLSGVYEVVDLCGRFQQEAPWKGGNVVLGTT</sequence>
<dbReference type="AlphaFoldDB" id="A0AAD9GC52"/>
<keyword evidence="2" id="KW-1185">Reference proteome</keyword>
<evidence type="ECO:0000313" key="2">
    <source>
        <dbReference type="Proteomes" id="UP001259832"/>
    </source>
</evidence>
<gene>
    <name evidence="1" type="ORF">P3T76_010339</name>
</gene>
<organism evidence="1 2">
    <name type="scientific">Phytophthora citrophthora</name>
    <dbReference type="NCBI Taxonomy" id="4793"/>
    <lineage>
        <taxon>Eukaryota</taxon>
        <taxon>Sar</taxon>
        <taxon>Stramenopiles</taxon>
        <taxon>Oomycota</taxon>
        <taxon>Peronosporomycetes</taxon>
        <taxon>Peronosporales</taxon>
        <taxon>Peronosporaceae</taxon>
        <taxon>Phytophthora</taxon>
    </lineage>
</organism>
<protein>
    <recommendedName>
        <fullName evidence="3">RxLR effector protein</fullName>
    </recommendedName>
</protein>
<proteinExistence type="predicted"/>
<dbReference type="Proteomes" id="UP001259832">
    <property type="component" value="Unassembled WGS sequence"/>
</dbReference>
<evidence type="ECO:0000313" key="1">
    <source>
        <dbReference type="EMBL" id="KAK1935644.1"/>
    </source>
</evidence>
<dbReference type="EMBL" id="JASMQC010000022">
    <property type="protein sequence ID" value="KAK1935644.1"/>
    <property type="molecule type" value="Genomic_DNA"/>
</dbReference>
<comment type="caution">
    <text evidence="1">The sequence shown here is derived from an EMBL/GenBank/DDBJ whole genome shotgun (WGS) entry which is preliminary data.</text>
</comment>
<evidence type="ECO:0008006" key="3">
    <source>
        <dbReference type="Google" id="ProtNLM"/>
    </source>
</evidence>
<name>A0AAD9GC52_9STRA</name>
<reference evidence="1" key="1">
    <citation type="submission" date="2023-08" db="EMBL/GenBank/DDBJ databases">
        <title>Reference Genome Resource for the Citrus Pathogen Phytophthora citrophthora.</title>
        <authorList>
            <person name="Moller H."/>
            <person name="Coetzee B."/>
            <person name="Rose L.J."/>
            <person name="Van Niekerk J.M."/>
        </authorList>
    </citation>
    <scope>NUCLEOTIDE SEQUENCE</scope>
    <source>
        <strain evidence="1">STE-U-9442</strain>
    </source>
</reference>
<accession>A0AAD9GC52</accession>